<dbReference type="AlphaFoldDB" id="A0A6G1BNK2"/>
<gene>
    <name evidence="2" type="ORF">E2562_020181</name>
</gene>
<dbReference type="Proteomes" id="UP000479710">
    <property type="component" value="Unassembled WGS sequence"/>
</dbReference>
<name>A0A6G1BNK2_9ORYZ</name>
<reference evidence="2 3" key="1">
    <citation type="submission" date="2019-11" db="EMBL/GenBank/DDBJ databases">
        <title>Whole genome sequence of Oryza granulata.</title>
        <authorList>
            <person name="Li W."/>
        </authorList>
    </citation>
    <scope>NUCLEOTIDE SEQUENCE [LARGE SCALE GENOMIC DNA]</scope>
    <source>
        <strain evidence="3">cv. Menghai</strain>
        <tissue evidence="2">Leaf</tissue>
    </source>
</reference>
<evidence type="ECO:0000313" key="3">
    <source>
        <dbReference type="Proteomes" id="UP000479710"/>
    </source>
</evidence>
<organism evidence="2 3">
    <name type="scientific">Oryza meyeriana var. granulata</name>
    <dbReference type="NCBI Taxonomy" id="110450"/>
    <lineage>
        <taxon>Eukaryota</taxon>
        <taxon>Viridiplantae</taxon>
        <taxon>Streptophyta</taxon>
        <taxon>Embryophyta</taxon>
        <taxon>Tracheophyta</taxon>
        <taxon>Spermatophyta</taxon>
        <taxon>Magnoliopsida</taxon>
        <taxon>Liliopsida</taxon>
        <taxon>Poales</taxon>
        <taxon>Poaceae</taxon>
        <taxon>BOP clade</taxon>
        <taxon>Oryzoideae</taxon>
        <taxon>Oryzeae</taxon>
        <taxon>Oryzinae</taxon>
        <taxon>Oryza</taxon>
        <taxon>Oryza meyeriana</taxon>
    </lineage>
</organism>
<protein>
    <recommendedName>
        <fullName evidence="4">DUF834 domain-containing protein</fullName>
    </recommendedName>
</protein>
<sequence>MVEVAAWLGRVQAAAGHATARAEGEQGGGVTTRGSTAFVRAAARRAGAGGGAAEASSGGQAEQGSGRTKLGRAI</sequence>
<evidence type="ECO:0000256" key="1">
    <source>
        <dbReference type="SAM" id="MobiDB-lite"/>
    </source>
</evidence>
<proteinExistence type="predicted"/>
<evidence type="ECO:0000313" key="2">
    <source>
        <dbReference type="EMBL" id="KAF0888963.1"/>
    </source>
</evidence>
<evidence type="ECO:0008006" key="4">
    <source>
        <dbReference type="Google" id="ProtNLM"/>
    </source>
</evidence>
<feature type="compositionally biased region" description="Low complexity" evidence="1">
    <location>
        <begin position="53"/>
        <end position="67"/>
    </location>
</feature>
<keyword evidence="3" id="KW-1185">Reference proteome</keyword>
<comment type="caution">
    <text evidence="2">The sequence shown here is derived from an EMBL/GenBank/DDBJ whole genome shotgun (WGS) entry which is preliminary data.</text>
</comment>
<dbReference type="EMBL" id="SPHZ02000012">
    <property type="protein sequence ID" value="KAF0888963.1"/>
    <property type="molecule type" value="Genomic_DNA"/>
</dbReference>
<accession>A0A6G1BNK2</accession>
<feature type="region of interest" description="Disordered" evidence="1">
    <location>
        <begin position="45"/>
        <end position="74"/>
    </location>
</feature>